<evidence type="ECO:0000313" key="2">
    <source>
        <dbReference type="EMBL" id="MBK8573668.1"/>
    </source>
</evidence>
<dbReference type="Pfam" id="PF08447">
    <property type="entry name" value="PAS_3"/>
    <property type="match status" value="1"/>
</dbReference>
<dbReference type="InterPro" id="IPR013655">
    <property type="entry name" value="PAS_fold_3"/>
</dbReference>
<dbReference type="Proteomes" id="UP000709959">
    <property type="component" value="Unassembled WGS sequence"/>
</dbReference>
<dbReference type="EMBL" id="JADKCH010000025">
    <property type="protein sequence ID" value="MBK8573668.1"/>
    <property type="molecule type" value="Genomic_DNA"/>
</dbReference>
<feature type="domain" description="PAS" evidence="1">
    <location>
        <begin position="7"/>
        <end position="58"/>
    </location>
</feature>
<dbReference type="AlphaFoldDB" id="A0A936F4C6"/>
<gene>
    <name evidence="2" type="ORF">IPN91_13810</name>
</gene>
<reference evidence="2 3" key="1">
    <citation type="submission" date="2020-10" db="EMBL/GenBank/DDBJ databases">
        <title>Connecting structure to function with the recovery of over 1000 high-quality activated sludge metagenome-assembled genomes encoding full-length rRNA genes using long-read sequencing.</title>
        <authorList>
            <person name="Singleton C.M."/>
            <person name="Petriglieri F."/>
            <person name="Kristensen J.M."/>
            <person name="Kirkegaard R.H."/>
            <person name="Michaelsen T.Y."/>
            <person name="Andersen M.H."/>
            <person name="Karst S.M."/>
            <person name="Dueholm M.S."/>
            <person name="Nielsen P.H."/>
            <person name="Albertsen M."/>
        </authorList>
    </citation>
    <scope>NUCLEOTIDE SEQUENCE [LARGE SCALE GENOMIC DNA]</scope>
    <source>
        <strain evidence="2">OdNE_18-Q3-R46-58_MAXAC.008</strain>
    </source>
</reference>
<dbReference type="InterPro" id="IPR035965">
    <property type="entry name" value="PAS-like_dom_sf"/>
</dbReference>
<sequence length="155" mass="17512">FIVSKTDLKGVITYGNRIFIEISGYSERELLGSPHSILRHPDMPRAVFKLLWDTIQSKQEISAYVKNLAKDGSFYWVFANVTPSFDPHGNLIGYYSVRRKPRPEAIQAVDGLYRAMLEAERRAGDGQAGMKASTAILHQLLEQKGVSYEEFIFGL</sequence>
<dbReference type="NCBIfam" id="TIGR00229">
    <property type="entry name" value="sensory_box"/>
    <property type="match status" value="1"/>
</dbReference>
<protein>
    <submittedName>
        <fullName evidence="2">PAS domain-containing protein</fullName>
    </submittedName>
</protein>
<proteinExistence type="predicted"/>
<dbReference type="Gene3D" id="3.30.450.20">
    <property type="entry name" value="PAS domain"/>
    <property type="match status" value="1"/>
</dbReference>
<dbReference type="CDD" id="cd00130">
    <property type="entry name" value="PAS"/>
    <property type="match status" value="1"/>
</dbReference>
<dbReference type="PROSITE" id="PS50112">
    <property type="entry name" value="PAS"/>
    <property type="match status" value="1"/>
</dbReference>
<dbReference type="SUPFAM" id="SSF55785">
    <property type="entry name" value="PYP-like sensor domain (PAS domain)"/>
    <property type="match status" value="1"/>
</dbReference>
<dbReference type="InterPro" id="IPR000014">
    <property type="entry name" value="PAS"/>
</dbReference>
<evidence type="ECO:0000259" key="1">
    <source>
        <dbReference type="PROSITE" id="PS50112"/>
    </source>
</evidence>
<comment type="caution">
    <text evidence="2">The sequence shown here is derived from an EMBL/GenBank/DDBJ whole genome shotgun (WGS) entry which is preliminary data.</text>
</comment>
<evidence type="ECO:0000313" key="3">
    <source>
        <dbReference type="Proteomes" id="UP000709959"/>
    </source>
</evidence>
<accession>A0A936F4C6</accession>
<feature type="non-terminal residue" evidence="2">
    <location>
        <position position="1"/>
    </location>
</feature>
<name>A0A936F4C6_9BACT</name>
<organism evidence="2 3">
    <name type="scientific">Candidatus Geothrix odensensis</name>
    <dbReference type="NCBI Taxonomy" id="2954440"/>
    <lineage>
        <taxon>Bacteria</taxon>
        <taxon>Pseudomonadati</taxon>
        <taxon>Acidobacteriota</taxon>
        <taxon>Holophagae</taxon>
        <taxon>Holophagales</taxon>
        <taxon>Holophagaceae</taxon>
        <taxon>Geothrix</taxon>
    </lineage>
</organism>